<dbReference type="Proteomes" id="UP001148786">
    <property type="component" value="Unassembled WGS sequence"/>
</dbReference>
<evidence type="ECO:0008006" key="3">
    <source>
        <dbReference type="Google" id="ProtNLM"/>
    </source>
</evidence>
<organism evidence="1 2">
    <name type="scientific">Agrocybe chaxingu</name>
    <dbReference type="NCBI Taxonomy" id="84603"/>
    <lineage>
        <taxon>Eukaryota</taxon>
        <taxon>Fungi</taxon>
        <taxon>Dikarya</taxon>
        <taxon>Basidiomycota</taxon>
        <taxon>Agaricomycotina</taxon>
        <taxon>Agaricomycetes</taxon>
        <taxon>Agaricomycetidae</taxon>
        <taxon>Agaricales</taxon>
        <taxon>Agaricineae</taxon>
        <taxon>Strophariaceae</taxon>
        <taxon>Agrocybe</taxon>
    </lineage>
</organism>
<name>A0A9W8MYM3_9AGAR</name>
<keyword evidence="2" id="KW-1185">Reference proteome</keyword>
<accession>A0A9W8MYM3</accession>
<dbReference type="OrthoDB" id="2869654at2759"/>
<dbReference type="AlphaFoldDB" id="A0A9W8MYM3"/>
<protein>
    <recommendedName>
        <fullName evidence="3">F-box domain-containing protein</fullName>
    </recommendedName>
</protein>
<evidence type="ECO:0000313" key="2">
    <source>
        <dbReference type="Proteomes" id="UP001148786"/>
    </source>
</evidence>
<proteinExistence type="predicted"/>
<gene>
    <name evidence="1" type="ORF">NLJ89_g2676</name>
</gene>
<evidence type="ECO:0000313" key="1">
    <source>
        <dbReference type="EMBL" id="KAJ3513926.1"/>
    </source>
</evidence>
<comment type="caution">
    <text evidence="1">The sequence shown here is derived from an EMBL/GenBank/DDBJ whole genome shotgun (WGS) entry which is preliminary data.</text>
</comment>
<sequence length="314" mass="35316">MGDSLSISTPTLSSNKRGSAQAPQEIWELVIEHLADDKKALNACSKVCRRFLARSQALLFAYWDPRDELEERTILNIKRLEDIVLASQHIATHIRKFWVFLGPPDDSGAATRYPDGAMGLIARLLAKLPNIHVMHLLPLSLGAVVDWKEDGAVSPSLKAALLATFQHTVIFERVTLKSLRNFDLAFLSAASRIRRLDMQSVPMSQEPLTFLDQSPSFDLNPRRKCVVESMMYYFVTGRCPERFVTYCLDHPDSTLELGQLRSLSLRDPTDSTGANPISRLLQCCASTLVDLTLAYNSRIGEYFLNLRLDSRIYA</sequence>
<dbReference type="EMBL" id="JANKHO010000171">
    <property type="protein sequence ID" value="KAJ3513926.1"/>
    <property type="molecule type" value="Genomic_DNA"/>
</dbReference>
<reference evidence="1" key="1">
    <citation type="submission" date="2022-07" db="EMBL/GenBank/DDBJ databases">
        <title>Genome Sequence of Agrocybe chaxingu.</title>
        <authorList>
            <person name="Buettner E."/>
        </authorList>
    </citation>
    <scope>NUCLEOTIDE SEQUENCE</scope>
    <source>
        <strain evidence="1">MP-N11</strain>
    </source>
</reference>